<organism evidence="1 2">
    <name type="scientific">Bacillus cereus</name>
    <dbReference type="NCBI Taxonomy" id="1396"/>
    <lineage>
        <taxon>Bacteria</taxon>
        <taxon>Bacillati</taxon>
        <taxon>Bacillota</taxon>
        <taxon>Bacilli</taxon>
        <taxon>Bacillales</taxon>
        <taxon>Bacillaceae</taxon>
        <taxon>Bacillus</taxon>
        <taxon>Bacillus cereus group</taxon>
    </lineage>
</organism>
<evidence type="ECO:0000313" key="2">
    <source>
        <dbReference type="Proteomes" id="UP000225182"/>
    </source>
</evidence>
<name>A0A2B1KAD6_BACCE</name>
<reference evidence="1 2" key="1">
    <citation type="submission" date="2017-09" db="EMBL/GenBank/DDBJ databases">
        <title>Large-scale bioinformatics analysis of Bacillus genomes uncovers conserved roles of natural products in bacterial physiology.</title>
        <authorList>
            <consortium name="Agbiome Team Llc"/>
            <person name="Bleich R.M."/>
            <person name="Grubbs K.J."/>
            <person name="Santa Maria K.C."/>
            <person name="Allen S.E."/>
            <person name="Farag S."/>
            <person name="Shank E.A."/>
            <person name="Bowers A."/>
        </authorList>
    </citation>
    <scope>NUCLEOTIDE SEQUENCE [LARGE SCALE GENOMIC DNA]</scope>
    <source>
        <strain evidence="1 2">AFS076905</strain>
    </source>
</reference>
<dbReference type="EMBL" id="NUYN01000038">
    <property type="protein sequence ID" value="PFN20468.1"/>
    <property type="molecule type" value="Genomic_DNA"/>
</dbReference>
<comment type="caution">
    <text evidence="1">The sequence shown here is derived from an EMBL/GenBank/DDBJ whole genome shotgun (WGS) entry which is preliminary data.</text>
</comment>
<dbReference type="AlphaFoldDB" id="A0A2B1KAD6"/>
<dbReference type="Proteomes" id="UP000225182">
    <property type="component" value="Unassembled WGS sequence"/>
</dbReference>
<dbReference type="RefSeq" id="WP_098541474.1">
    <property type="nucleotide sequence ID" value="NZ_NUYN01000038.1"/>
</dbReference>
<evidence type="ECO:0000313" key="1">
    <source>
        <dbReference type="EMBL" id="PFN20468.1"/>
    </source>
</evidence>
<gene>
    <name evidence="1" type="ORF">COJ50_21625</name>
</gene>
<accession>A0A2B1KAD6</accession>
<sequence>MNIKNITHISLKKAKNEIQVYTINSYTKEKELISVNRKNLNMDYELSQAILFIQSKYVPSLIDTKIIDTIITNYTEHQVTSLLITESLYRYFDKEKEITFDLKTQSNGMVH</sequence>
<proteinExistence type="predicted"/>
<protein>
    <submittedName>
        <fullName evidence="1">Uncharacterized protein</fullName>
    </submittedName>
</protein>